<keyword evidence="1" id="KW-0472">Membrane</keyword>
<accession>V7PNI2</accession>
<protein>
    <submittedName>
        <fullName evidence="2">Uncharacterized protein</fullName>
    </submittedName>
</protein>
<proteinExistence type="predicted"/>
<dbReference type="NCBIfam" id="TIGR01590">
    <property type="entry name" value="yir-bir-cir_Pla"/>
    <property type="match status" value="1"/>
</dbReference>
<evidence type="ECO:0000256" key="1">
    <source>
        <dbReference type="SAM" id="Phobius"/>
    </source>
</evidence>
<feature type="transmembrane region" description="Helical" evidence="1">
    <location>
        <begin position="245"/>
        <end position="263"/>
    </location>
</feature>
<dbReference type="InterPro" id="IPR006477">
    <property type="entry name" value="Yir_bir_cir"/>
</dbReference>
<dbReference type="Proteomes" id="UP000018538">
    <property type="component" value="Unassembled WGS sequence"/>
</dbReference>
<gene>
    <name evidence="2" type="ORF">YYC_02795</name>
</gene>
<dbReference type="AlphaFoldDB" id="V7PNI2"/>
<sequence length="308" mass="35630">MNDDLCGIIGSLGQYLPDDVTQTSSLDFYSNSKFVKYCPDKNCNSDLDKITIGFLWLLEQYFSKYPKKGKIVNDIKPFFLYIILWLSYKLNQNSEHKTTQINDFYSEHVKNSDKYKKFINDAYTYTDLEDVLNKKSDLLKISIKDLSKFYDASKLICSMYGNLETNTNSNILSDNATSFVNEYAELKDDSNIEDTLHGQILSDLSTDYDNIKDKCKNTQSLPEITSNMYAQTSRVTSSSSIGNRLFTVLSIFGAIAFFLGISYKVNNKELKNYFHYIYPNVNKKNIYFLTFYISIHYLDFGNELKNNI</sequence>
<evidence type="ECO:0000313" key="2">
    <source>
        <dbReference type="EMBL" id="ETB60530.1"/>
    </source>
</evidence>
<dbReference type="EMBL" id="KI635763">
    <property type="protein sequence ID" value="ETB60530.1"/>
    <property type="molecule type" value="Genomic_DNA"/>
</dbReference>
<reference evidence="2 3" key="1">
    <citation type="submission" date="2013-11" db="EMBL/GenBank/DDBJ databases">
        <title>The Genome Sequence of Plasmodium yoelii 17X.</title>
        <authorList>
            <consortium name="The Broad Institute Genomics Platform"/>
            <consortium name="The Broad Institute Genome Sequencing Center for Infectious Disease"/>
            <person name="Neafsey D."/>
            <person name="Adams J."/>
            <person name="Walker B."/>
            <person name="Young S.K."/>
            <person name="Zeng Q."/>
            <person name="Gargeya S."/>
            <person name="Fitzgerald M."/>
            <person name="Haas B."/>
            <person name="Abouelleil A."/>
            <person name="Alvarado L."/>
            <person name="Chapman S.B."/>
            <person name="Gainer-Dewar J."/>
            <person name="Goldberg J."/>
            <person name="Griggs A."/>
            <person name="Gujja S."/>
            <person name="Hansen M."/>
            <person name="Howarth C."/>
            <person name="Imamovic A."/>
            <person name="Ireland A."/>
            <person name="Larimer J."/>
            <person name="McCowan C."/>
            <person name="Murphy C."/>
            <person name="Pearson M."/>
            <person name="Poon T.W."/>
            <person name="Priest M."/>
            <person name="Roberts A."/>
            <person name="Saif S."/>
            <person name="Shea T."/>
            <person name="Sykes S."/>
            <person name="Wortman J."/>
            <person name="Nusbaum C."/>
            <person name="Birren B."/>
        </authorList>
    </citation>
    <scope>NUCLEOTIDE SEQUENCE [LARGE SCALE GENOMIC DNA]</scope>
    <source>
        <strain evidence="2 3">17X</strain>
    </source>
</reference>
<keyword evidence="1" id="KW-1133">Transmembrane helix</keyword>
<keyword evidence="3" id="KW-1185">Reference proteome</keyword>
<name>V7PNI2_PLAYE</name>
<evidence type="ECO:0000313" key="3">
    <source>
        <dbReference type="Proteomes" id="UP000018538"/>
    </source>
</evidence>
<organism evidence="2 3">
    <name type="scientific">Plasmodium yoelii 17X</name>
    <dbReference type="NCBI Taxonomy" id="1323249"/>
    <lineage>
        <taxon>Eukaryota</taxon>
        <taxon>Sar</taxon>
        <taxon>Alveolata</taxon>
        <taxon>Apicomplexa</taxon>
        <taxon>Aconoidasida</taxon>
        <taxon>Haemosporida</taxon>
        <taxon>Plasmodiidae</taxon>
        <taxon>Plasmodium</taxon>
        <taxon>Plasmodium (Vinckeia)</taxon>
    </lineage>
</organism>
<keyword evidence="1" id="KW-0812">Transmembrane</keyword>
<dbReference type="Pfam" id="PF06022">
    <property type="entry name" value="Cir_Bir_Yir"/>
    <property type="match status" value="1"/>
</dbReference>